<dbReference type="PANTHER" id="PTHR44103:SF1">
    <property type="entry name" value="PROPROTEIN CONVERTASE P"/>
    <property type="match status" value="1"/>
</dbReference>
<evidence type="ECO:0000313" key="3">
    <source>
        <dbReference type="Proteomes" id="UP000315010"/>
    </source>
</evidence>
<comment type="caution">
    <text evidence="2">The sequence shown here is derived from an EMBL/GenBank/DDBJ whole genome shotgun (WGS) entry which is preliminary data.</text>
</comment>
<organism evidence="2 3">
    <name type="scientific">Novipirellula herctigrandis</name>
    <dbReference type="NCBI Taxonomy" id="2527986"/>
    <lineage>
        <taxon>Bacteria</taxon>
        <taxon>Pseudomonadati</taxon>
        <taxon>Planctomycetota</taxon>
        <taxon>Planctomycetia</taxon>
        <taxon>Pirellulales</taxon>
        <taxon>Pirellulaceae</taxon>
        <taxon>Novipirellula</taxon>
    </lineage>
</organism>
<reference evidence="2 3" key="1">
    <citation type="submission" date="2019-02" db="EMBL/GenBank/DDBJ databases">
        <title>Deep-cultivation of Planctomycetes and their phenomic and genomic characterization uncovers novel biology.</title>
        <authorList>
            <person name="Wiegand S."/>
            <person name="Jogler M."/>
            <person name="Boedeker C."/>
            <person name="Pinto D."/>
            <person name="Vollmers J."/>
            <person name="Rivas-Marin E."/>
            <person name="Kohn T."/>
            <person name="Peeters S.H."/>
            <person name="Heuer A."/>
            <person name="Rast P."/>
            <person name="Oberbeckmann S."/>
            <person name="Bunk B."/>
            <person name="Jeske O."/>
            <person name="Meyerdierks A."/>
            <person name="Storesund J.E."/>
            <person name="Kallscheuer N."/>
            <person name="Luecker S."/>
            <person name="Lage O.M."/>
            <person name="Pohl T."/>
            <person name="Merkel B.J."/>
            <person name="Hornburger P."/>
            <person name="Mueller R.-W."/>
            <person name="Bruemmer F."/>
            <person name="Labrenz M."/>
            <person name="Spormann A.M."/>
            <person name="Op Den Camp H."/>
            <person name="Overmann J."/>
            <person name="Amann R."/>
            <person name="Jetten M.S.M."/>
            <person name="Mascher T."/>
            <person name="Medema M.H."/>
            <person name="Devos D.P."/>
            <person name="Kaster A.-K."/>
            <person name="Ovreas L."/>
            <person name="Rohde M."/>
            <person name="Galperin M.Y."/>
            <person name="Jogler C."/>
        </authorList>
    </citation>
    <scope>NUCLEOTIDE SEQUENCE [LARGE SCALE GENOMIC DNA]</scope>
    <source>
        <strain evidence="2 3">CA13</strain>
    </source>
</reference>
<dbReference type="InterPro" id="IPR013517">
    <property type="entry name" value="FG-GAP"/>
</dbReference>
<dbReference type="Proteomes" id="UP000315010">
    <property type="component" value="Unassembled WGS sequence"/>
</dbReference>
<accession>A0A5C5Z295</accession>
<dbReference type="SUPFAM" id="SSF69318">
    <property type="entry name" value="Integrin alpha N-terminal domain"/>
    <property type="match status" value="1"/>
</dbReference>
<sequence>MRPGGLGTTKFHALANVARISTIQPNPNITAMKLNYLLPAVLISTFAVGAFAQEKRNNKNAPKQTWRVQLLHKDNNEGIAVGDIDGDGKPDITAGEFWYQAPDFKQRPVRALTAFGDDYLSNNSEHLYDMDGDGDLDVLAGTFKETLVNWYENPGVGNYDVEAWPVHRIVDTGTAHNEATFLHDIDGDGTPEFIENSWNVKNPTQIFRLIKGDDGSVTVERHVVCESGNGHGMGFGDISGDGKQDIVFQAGWYEQPAAGAFSGPWTYHHDFDLPHASCPLLIQDLNGDGRNDLIWADGHSYGLYWHEQLESRPDGLTAWRQHLIDKKFSQGHALAWDDVDNDGEPELITGKRFHGHSGRDSGAHDDITVQYYDWAPKTGTWAKHLISTAPAGEGPGIGLQIRVHDLDGNGWKDIVVPGKSGTHIIWNDGR</sequence>
<keyword evidence="3" id="KW-1185">Reference proteome</keyword>
<gene>
    <name evidence="2" type="ORF">CA13_27770</name>
</gene>
<dbReference type="Pfam" id="PF13517">
    <property type="entry name" value="FG-GAP_3"/>
    <property type="match status" value="2"/>
</dbReference>
<dbReference type="EMBL" id="SJPJ01000001">
    <property type="protein sequence ID" value="TWT81325.1"/>
    <property type="molecule type" value="Genomic_DNA"/>
</dbReference>
<protein>
    <submittedName>
        <fullName evidence="2">FG-GAP repeat protein</fullName>
    </submittedName>
</protein>
<keyword evidence="1" id="KW-0732">Signal</keyword>
<dbReference type="PANTHER" id="PTHR44103">
    <property type="entry name" value="PROPROTEIN CONVERTASE P"/>
    <property type="match status" value="1"/>
</dbReference>
<evidence type="ECO:0000313" key="2">
    <source>
        <dbReference type="EMBL" id="TWT81325.1"/>
    </source>
</evidence>
<dbReference type="InterPro" id="IPR028994">
    <property type="entry name" value="Integrin_alpha_N"/>
</dbReference>
<dbReference type="AlphaFoldDB" id="A0A5C5Z295"/>
<evidence type="ECO:0000256" key="1">
    <source>
        <dbReference type="ARBA" id="ARBA00022729"/>
    </source>
</evidence>
<dbReference type="Gene3D" id="2.130.10.130">
    <property type="entry name" value="Integrin alpha, N-terminal"/>
    <property type="match status" value="1"/>
</dbReference>
<name>A0A5C5Z295_9BACT</name>
<proteinExistence type="predicted"/>